<dbReference type="RefSeq" id="WP_190039844.1">
    <property type="nucleotide sequence ID" value="NZ_BMWD01000042.1"/>
</dbReference>
<reference evidence="1" key="1">
    <citation type="journal article" date="2014" name="Int. J. Syst. Evol. Microbiol.">
        <title>Complete genome sequence of Corynebacterium casei LMG S-19264T (=DSM 44701T), isolated from a smear-ripened cheese.</title>
        <authorList>
            <consortium name="US DOE Joint Genome Institute (JGI-PGF)"/>
            <person name="Walter F."/>
            <person name="Albersmeier A."/>
            <person name="Kalinowski J."/>
            <person name="Ruckert C."/>
        </authorList>
    </citation>
    <scope>NUCLEOTIDE SEQUENCE</scope>
    <source>
        <strain evidence="1">JCM 4956</strain>
    </source>
</reference>
<organism evidence="1 2">
    <name type="scientific">Streptomyces fructofermentans</name>
    <dbReference type="NCBI Taxonomy" id="152141"/>
    <lineage>
        <taxon>Bacteria</taxon>
        <taxon>Bacillati</taxon>
        <taxon>Actinomycetota</taxon>
        <taxon>Actinomycetes</taxon>
        <taxon>Kitasatosporales</taxon>
        <taxon>Streptomycetaceae</taxon>
        <taxon>Streptomyces</taxon>
    </lineage>
</organism>
<sequence length="60" mass="6547">MAADRALTSRQLAASELEIDQVRGRRYCRTHPHQQMIPLLPGVDICPACPEGDDSPAADC</sequence>
<dbReference type="Proteomes" id="UP000645555">
    <property type="component" value="Unassembled WGS sequence"/>
</dbReference>
<evidence type="ECO:0000313" key="1">
    <source>
        <dbReference type="EMBL" id="GGX94871.1"/>
    </source>
</evidence>
<accession>A0A918NTI2</accession>
<gene>
    <name evidence="1" type="ORF">GCM10010515_71990</name>
</gene>
<protein>
    <submittedName>
        <fullName evidence="1">Uncharacterized protein</fullName>
    </submittedName>
</protein>
<dbReference type="AlphaFoldDB" id="A0A918NTI2"/>
<reference evidence="1" key="2">
    <citation type="submission" date="2020-09" db="EMBL/GenBank/DDBJ databases">
        <authorList>
            <person name="Sun Q."/>
            <person name="Ohkuma M."/>
        </authorList>
    </citation>
    <scope>NUCLEOTIDE SEQUENCE</scope>
    <source>
        <strain evidence="1">JCM 4956</strain>
    </source>
</reference>
<keyword evidence="2" id="KW-1185">Reference proteome</keyword>
<evidence type="ECO:0000313" key="2">
    <source>
        <dbReference type="Proteomes" id="UP000645555"/>
    </source>
</evidence>
<dbReference type="EMBL" id="BMWD01000042">
    <property type="protein sequence ID" value="GGX94871.1"/>
    <property type="molecule type" value="Genomic_DNA"/>
</dbReference>
<proteinExistence type="predicted"/>
<name>A0A918NTI2_9ACTN</name>
<comment type="caution">
    <text evidence="1">The sequence shown here is derived from an EMBL/GenBank/DDBJ whole genome shotgun (WGS) entry which is preliminary data.</text>
</comment>